<feature type="transmembrane region" description="Helical" evidence="12">
    <location>
        <begin position="319"/>
        <end position="344"/>
    </location>
</feature>
<dbReference type="PANTHER" id="PTHR42985:SF40">
    <property type="entry name" value="LD47995P-RELATED"/>
    <property type="match status" value="1"/>
</dbReference>
<keyword evidence="14" id="KW-1185">Reference proteome</keyword>
<feature type="transmembrane region" description="Helical" evidence="12">
    <location>
        <begin position="274"/>
        <end position="299"/>
    </location>
</feature>
<feature type="transmembrane region" description="Helical" evidence="12">
    <location>
        <begin position="157"/>
        <end position="176"/>
    </location>
</feature>
<dbReference type="FunCoup" id="A0A7R8V3E8">
    <property type="interactions" value="2"/>
</dbReference>
<dbReference type="NCBIfam" id="TIGR00813">
    <property type="entry name" value="sss"/>
    <property type="match status" value="1"/>
</dbReference>
<keyword evidence="6 12" id="KW-1133">Transmembrane helix</keyword>
<feature type="transmembrane region" description="Helical" evidence="12">
    <location>
        <begin position="123"/>
        <end position="145"/>
    </location>
</feature>
<dbReference type="GO" id="GO:0015293">
    <property type="term" value="F:symporter activity"/>
    <property type="evidence" value="ECO:0007669"/>
    <property type="project" value="TreeGrafter"/>
</dbReference>
<dbReference type="GO" id="GO:0005886">
    <property type="term" value="C:plasma membrane"/>
    <property type="evidence" value="ECO:0007669"/>
    <property type="project" value="UniProtKB-SubCell"/>
</dbReference>
<sequence length="577" mass="63766">MATFSPWDYVVFSLVLGISAAIGIYFRFTGGKQKTTKEFLLANQNMSKWMVCVSLMTSFMSAVTILGVSAENYQYGTLFVIINLSYIVTMPIAAYIFLPVFFKLGTTSVYEYLGRRFGPTARLTASTVYLLQMILYMGIVLYAPALALEAVTGLNKVYAILILGFVCTFYSTIGGMKAVVFIDLFQSLLMFIAVFSVIVVAAIHADGLGDIWHEAERGGRIEFLNFDPDPTTRHTWWALIIGGTVTNLSLYGVNQVQVQRMQTTRNIKEAQKTLWLNLPILSLLSLSTSLSGLAIYYMYKDCDPVLEGRITLRDQVFPLFVIDFMGHIAGLAGLVVSGIFAASLSTISASLNSLAAVTLQDYVRPTYKKIKGQTFTEKQNTKASKILACLYGFLCIGMAFLAQLLGGILQAALTIFGVVGGPLLGLFSLGMLNTRPNQKGALTGLAAGLAMAFWIGFGGPRPPPKLLDFSDEGCKSVNSTFLYIPKASDSDDSSYFWLYRVSYQWYSLIGFLVTFIVGYIASFICELLKWDSNARIYEDKDKTIIKTDLFCPPLAKRLARKNERLIKDECKNGVDPK</sequence>
<feature type="transmembrane region" description="Helical" evidence="12">
    <location>
        <begin position="411"/>
        <end position="429"/>
    </location>
</feature>
<evidence type="ECO:0000256" key="2">
    <source>
        <dbReference type="ARBA" id="ARBA00006434"/>
    </source>
</evidence>
<feature type="transmembrane region" description="Helical" evidence="12">
    <location>
        <begin position="234"/>
        <end position="253"/>
    </location>
</feature>
<evidence type="ECO:0000256" key="1">
    <source>
        <dbReference type="ARBA" id="ARBA00004651"/>
    </source>
</evidence>
<keyword evidence="9 12" id="KW-0472">Membrane</keyword>
<feature type="transmembrane region" description="Helical" evidence="12">
    <location>
        <begin position="503"/>
        <end position="525"/>
    </location>
</feature>
<name>A0A7R8V3E8_HERIL</name>
<evidence type="ECO:0008006" key="15">
    <source>
        <dbReference type="Google" id="ProtNLM"/>
    </source>
</evidence>
<accession>A0A7R8V3E8</accession>
<feature type="transmembrane region" description="Helical" evidence="12">
    <location>
        <begin position="49"/>
        <end position="70"/>
    </location>
</feature>
<dbReference type="OMA" id="MAQFFNS"/>
<dbReference type="PANTHER" id="PTHR42985">
    <property type="entry name" value="SODIUM-COUPLED MONOCARBOXYLATE TRANSPORTER"/>
    <property type="match status" value="1"/>
</dbReference>
<dbReference type="GO" id="GO:0006814">
    <property type="term" value="P:sodium ion transport"/>
    <property type="evidence" value="ECO:0007669"/>
    <property type="project" value="UniProtKB-KW"/>
</dbReference>
<dbReference type="OrthoDB" id="6132759at2759"/>
<keyword evidence="7" id="KW-0915">Sodium</keyword>
<evidence type="ECO:0000256" key="4">
    <source>
        <dbReference type="ARBA" id="ARBA00022475"/>
    </source>
</evidence>
<feature type="transmembrane region" description="Helical" evidence="12">
    <location>
        <begin position="188"/>
        <end position="205"/>
    </location>
</feature>
<evidence type="ECO:0000313" key="13">
    <source>
        <dbReference type="EMBL" id="CAD7092141.1"/>
    </source>
</evidence>
<keyword evidence="8" id="KW-0406">Ion transport</keyword>
<evidence type="ECO:0000256" key="11">
    <source>
        <dbReference type="RuleBase" id="RU362091"/>
    </source>
</evidence>
<dbReference type="InParanoid" id="A0A7R8V3E8"/>
<evidence type="ECO:0000256" key="3">
    <source>
        <dbReference type="ARBA" id="ARBA00022448"/>
    </source>
</evidence>
<evidence type="ECO:0000256" key="5">
    <source>
        <dbReference type="ARBA" id="ARBA00022692"/>
    </source>
</evidence>
<gene>
    <name evidence="13" type="ORF">HERILL_LOCUS14526</name>
</gene>
<evidence type="ECO:0000256" key="8">
    <source>
        <dbReference type="ARBA" id="ARBA00023065"/>
    </source>
</evidence>
<dbReference type="InterPro" id="IPR001734">
    <property type="entry name" value="Na/solute_symporter"/>
</dbReference>
<dbReference type="Pfam" id="PF00474">
    <property type="entry name" value="SSF"/>
    <property type="match status" value="1"/>
</dbReference>
<keyword evidence="5 12" id="KW-0812">Transmembrane</keyword>
<evidence type="ECO:0000256" key="9">
    <source>
        <dbReference type="ARBA" id="ARBA00023136"/>
    </source>
</evidence>
<comment type="subcellular location">
    <subcellularLocation>
        <location evidence="1">Cell membrane</location>
        <topology evidence="1">Multi-pass membrane protein</topology>
    </subcellularLocation>
</comment>
<keyword evidence="4" id="KW-1003">Cell membrane</keyword>
<comment type="similarity">
    <text evidence="2 11">Belongs to the sodium:solute symporter (SSF) (TC 2.A.21) family.</text>
</comment>
<evidence type="ECO:0000256" key="7">
    <source>
        <dbReference type="ARBA" id="ARBA00023053"/>
    </source>
</evidence>
<organism evidence="13 14">
    <name type="scientific">Hermetia illucens</name>
    <name type="common">Black soldier fly</name>
    <dbReference type="NCBI Taxonomy" id="343691"/>
    <lineage>
        <taxon>Eukaryota</taxon>
        <taxon>Metazoa</taxon>
        <taxon>Ecdysozoa</taxon>
        <taxon>Arthropoda</taxon>
        <taxon>Hexapoda</taxon>
        <taxon>Insecta</taxon>
        <taxon>Pterygota</taxon>
        <taxon>Neoptera</taxon>
        <taxon>Endopterygota</taxon>
        <taxon>Diptera</taxon>
        <taxon>Brachycera</taxon>
        <taxon>Stratiomyomorpha</taxon>
        <taxon>Stratiomyidae</taxon>
        <taxon>Hermetiinae</taxon>
        <taxon>Hermetia</taxon>
    </lineage>
</organism>
<dbReference type="Gene3D" id="1.20.1730.10">
    <property type="entry name" value="Sodium/glucose cotransporter"/>
    <property type="match status" value="1"/>
</dbReference>
<dbReference type="InterPro" id="IPR038377">
    <property type="entry name" value="Na/Glc_symporter_sf"/>
</dbReference>
<keyword evidence="10" id="KW-0739">Sodium transport</keyword>
<feature type="transmembrane region" description="Helical" evidence="12">
    <location>
        <begin position="6"/>
        <end position="28"/>
    </location>
</feature>
<feature type="transmembrane region" description="Helical" evidence="12">
    <location>
        <begin position="386"/>
        <end position="405"/>
    </location>
</feature>
<evidence type="ECO:0000256" key="10">
    <source>
        <dbReference type="ARBA" id="ARBA00023201"/>
    </source>
</evidence>
<evidence type="ECO:0000256" key="12">
    <source>
        <dbReference type="SAM" id="Phobius"/>
    </source>
</evidence>
<dbReference type="Proteomes" id="UP000594454">
    <property type="component" value="Chromosome 6"/>
</dbReference>
<dbReference type="InterPro" id="IPR051163">
    <property type="entry name" value="Sodium:Solute_Symporter_SSF"/>
</dbReference>
<evidence type="ECO:0000313" key="14">
    <source>
        <dbReference type="Proteomes" id="UP000594454"/>
    </source>
</evidence>
<dbReference type="EMBL" id="LR899014">
    <property type="protein sequence ID" value="CAD7092141.1"/>
    <property type="molecule type" value="Genomic_DNA"/>
</dbReference>
<feature type="transmembrane region" description="Helical" evidence="12">
    <location>
        <begin position="441"/>
        <end position="459"/>
    </location>
</feature>
<dbReference type="PROSITE" id="PS50283">
    <property type="entry name" value="NA_SOLUT_SYMP_3"/>
    <property type="match status" value="1"/>
</dbReference>
<feature type="transmembrane region" description="Helical" evidence="12">
    <location>
        <begin position="76"/>
        <end position="102"/>
    </location>
</feature>
<protein>
    <recommendedName>
        <fullName evidence="15">Sodium-dependent multivitamin transporter</fullName>
    </recommendedName>
</protein>
<dbReference type="CDD" id="cd11492">
    <property type="entry name" value="SLC5sbd_NIS-SMVT"/>
    <property type="match status" value="1"/>
</dbReference>
<proteinExistence type="inferred from homology"/>
<dbReference type="AlphaFoldDB" id="A0A7R8V3E8"/>
<evidence type="ECO:0000256" key="6">
    <source>
        <dbReference type="ARBA" id="ARBA00022989"/>
    </source>
</evidence>
<keyword evidence="3" id="KW-0813">Transport</keyword>
<reference evidence="13 14" key="1">
    <citation type="submission" date="2020-11" db="EMBL/GenBank/DDBJ databases">
        <authorList>
            <person name="Wallbank WR R."/>
            <person name="Pardo Diaz C."/>
            <person name="Kozak K."/>
            <person name="Martin S."/>
            <person name="Jiggins C."/>
            <person name="Moest M."/>
            <person name="Warren A I."/>
            <person name="Generalovic N T."/>
            <person name="Byers J.R.P. K."/>
            <person name="Montejo-Kovacevich G."/>
            <person name="Yen C E."/>
        </authorList>
    </citation>
    <scope>NUCLEOTIDE SEQUENCE [LARGE SCALE GENOMIC DNA]</scope>
</reference>